<dbReference type="PANTHER" id="PTHR43452:SF30">
    <property type="entry name" value="PYRUVATE DECARBOXYLASE ISOZYME 1-RELATED"/>
    <property type="match status" value="1"/>
</dbReference>
<evidence type="ECO:0000256" key="5">
    <source>
        <dbReference type="ARBA" id="ARBA00022842"/>
    </source>
</evidence>
<evidence type="ECO:0000259" key="8">
    <source>
        <dbReference type="Pfam" id="PF02775"/>
    </source>
</evidence>
<evidence type="ECO:0000256" key="7">
    <source>
        <dbReference type="ARBA" id="ARBA00023239"/>
    </source>
</evidence>
<dbReference type="GO" id="GO:0005829">
    <property type="term" value="C:cytosol"/>
    <property type="evidence" value="ECO:0007669"/>
    <property type="project" value="TreeGrafter"/>
</dbReference>
<protein>
    <recommendedName>
        <fullName evidence="8">Thiamine pyrophosphate enzyme TPP-binding domain-containing protein</fullName>
    </recommendedName>
</protein>
<evidence type="ECO:0000256" key="3">
    <source>
        <dbReference type="ARBA" id="ARBA00022723"/>
    </source>
</evidence>
<dbReference type="AlphaFoldDB" id="S2J6T7"/>
<dbReference type="InterPro" id="IPR047214">
    <property type="entry name" value="TPP_PDC_IPDC"/>
</dbReference>
<dbReference type="Pfam" id="PF02775">
    <property type="entry name" value="TPP_enzyme_C"/>
    <property type="match status" value="1"/>
</dbReference>
<dbReference type="GO" id="GO:0000949">
    <property type="term" value="P:aromatic amino acid family catabolic process to alcohol via Ehrlich pathway"/>
    <property type="evidence" value="ECO:0007669"/>
    <property type="project" value="TreeGrafter"/>
</dbReference>
<dbReference type="GO" id="GO:0004737">
    <property type="term" value="F:pyruvate decarboxylase activity"/>
    <property type="evidence" value="ECO:0007669"/>
    <property type="project" value="TreeGrafter"/>
</dbReference>
<keyword evidence="7" id="KW-0456">Lyase</keyword>
<dbReference type="EMBL" id="KE124052">
    <property type="protein sequence ID" value="EPB83997.1"/>
    <property type="molecule type" value="Genomic_DNA"/>
</dbReference>
<dbReference type="STRING" id="1220926.S2J6T7"/>
<dbReference type="OrthoDB" id="3970464at2759"/>
<dbReference type="Proteomes" id="UP000014254">
    <property type="component" value="Unassembled WGS sequence"/>
</dbReference>
<evidence type="ECO:0000256" key="4">
    <source>
        <dbReference type="ARBA" id="ARBA00022793"/>
    </source>
</evidence>
<dbReference type="GO" id="GO:0046872">
    <property type="term" value="F:metal ion binding"/>
    <property type="evidence" value="ECO:0007669"/>
    <property type="project" value="UniProtKB-KW"/>
</dbReference>
<comment type="cofactor">
    <cofactor evidence="1">
        <name>thiamine diphosphate</name>
        <dbReference type="ChEBI" id="CHEBI:58937"/>
    </cofactor>
</comment>
<dbReference type="VEuPathDB" id="FungiDB:HMPREF1544_09268"/>
<evidence type="ECO:0000256" key="1">
    <source>
        <dbReference type="ARBA" id="ARBA00001964"/>
    </source>
</evidence>
<dbReference type="CDD" id="cd02005">
    <property type="entry name" value="TPP_PDC_IPDC"/>
    <property type="match status" value="1"/>
</dbReference>
<dbReference type="SUPFAM" id="SSF52518">
    <property type="entry name" value="Thiamin diphosphate-binding fold (THDP-binding)"/>
    <property type="match status" value="1"/>
</dbReference>
<dbReference type="GO" id="GO:0005634">
    <property type="term" value="C:nucleus"/>
    <property type="evidence" value="ECO:0007669"/>
    <property type="project" value="TreeGrafter"/>
</dbReference>
<dbReference type="InterPro" id="IPR029061">
    <property type="entry name" value="THDP-binding"/>
</dbReference>
<keyword evidence="3" id="KW-0479">Metal-binding</keyword>
<sequence>MNHINFSIVLGQRGTTNRPAPIDHSTNEITHKYFWNKVPEYIKPNSIVVAETGTSEFGVFNMQSSKDTTYISQILWGSIGYSVGAAVGAAIADRFRQLFLFVGDGSFQLTFQEISVLLHHGLTPVIFLLNNDGYLIEKLIHGPERDYNNYQMWQYSKTLDFFGAHLERNTSTGCSKVGFEFKVSTRQEFEAAMDSITAQPDKMHFVEVVMPRFDAPRELELLVAASESR</sequence>
<dbReference type="InParanoid" id="S2J6T7"/>
<dbReference type="PANTHER" id="PTHR43452">
    <property type="entry name" value="PYRUVATE DECARBOXYLASE"/>
    <property type="match status" value="1"/>
</dbReference>
<organism evidence="9 10">
    <name type="scientific">Mucor circinelloides f. circinelloides (strain 1006PhL)</name>
    <name type="common">Mucormycosis agent</name>
    <name type="synonym">Calyptromyces circinelloides</name>
    <dbReference type="NCBI Taxonomy" id="1220926"/>
    <lineage>
        <taxon>Eukaryota</taxon>
        <taxon>Fungi</taxon>
        <taxon>Fungi incertae sedis</taxon>
        <taxon>Mucoromycota</taxon>
        <taxon>Mucoromycotina</taxon>
        <taxon>Mucoromycetes</taxon>
        <taxon>Mucorales</taxon>
        <taxon>Mucorineae</taxon>
        <taxon>Mucoraceae</taxon>
        <taxon>Mucor</taxon>
    </lineage>
</organism>
<dbReference type="InterPro" id="IPR011766">
    <property type="entry name" value="TPP_enzyme_TPP-bd"/>
</dbReference>
<proteinExistence type="inferred from homology"/>
<evidence type="ECO:0000256" key="2">
    <source>
        <dbReference type="ARBA" id="ARBA00007812"/>
    </source>
</evidence>
<reference evidence="10" key="1">
    <citation type="submission" date="2013-05" db="EMBL/GenBank/DDBJ databases">
        <title>The Genome sequence of Mucor circinelloides f. circinelloides 1006PhL.</title>
        <authorList>
            <consortium name="The Broad Institute Genomics Platform"/>
            <person name="Cuomo C."/>
            <person name="Earl A."/>
            <person name="Findley K."/>
            <person name="Lee S.C."/>
            <person name="Walker B."/>
            <person name="Young S."/>
            <person name="Zeng Q."/>
            <person name="Gargeya S."/>
            <person name="Fitzgerald M."/>
            <person name="Haas B."/>
            <person name="Abouelleil A."/>
            <person name="Allen A.W."/>
            <person name="Alvarado L."/>
            <person name="Arachchi H.M."/>
            <person name="Berlin A.M."/>
            <person name="Chapman S.B."/>
            <person name="Gainer-Dewar J."/>
            <person name="Goldberg J."/>
            <person name="Griggs A."/>
            <person name="Gujja S."/>
            <person name="Hansen M."/>
            <person name="Howarth C."/>
            <person name="Imamovic A."/>
            <person name="Ireland A."/>
            <person name="Larimer J."/>
            <person name="McCowan C."/>
            <person name="Murphy C."/>
            <person name="Pearson M."/>
            <person name="Poon T.W."/>
            <person name="Priest M."/>
            <person name="Roberts A."/>
            <person name="Saif S."/>
            <person name="Shea T."/>
            <person name="Sisk P."/>
            <person name="Sykes S."/>
            <person name="Wortman J."/>
            <person name="Nusbaum C."/>
            <person name="Birren B."/>
        </authorList>
    </citation>
    <scope>NUCLEOTIDE SEQUENCE [LARGE SCALE GENOMIC DNA]</scope>
    <source>
        <strain evidence="10">1006PhL</strain>
    </source>
</reference>
<dbReference type="GO" id="GO:0030976">
    <property type="term" value="F:thiamine pyrophosphate binding"/>
    <property type="evidence" value="ECO:0007669"/>
    <property type="project" value="InterPro"/>
</dbReference>
<keyword evidence="4" id="KW-0210">Decarboxylase</keyword>
<feature type="domain" description="Thiamine pyrophosphate enzyme TPP-binding" evidence="8">
    <location>
        <begin position="61"/>
        <end position="207"/>
    </location>
</feature>
<dbReference type="eggNOG" id="KOG1184">
    <property type="taxonomic scope" value="Eukaryota"/>
</dbReference>
<dbReference type="InterPro" id="IPR012110">
    <property type="entry name" value="PDC/IPDC-like"/>
</dbReference>
<evidence type="ECO:0000256" key="6">
    <source>
        <dbReference type="ARBA" id="ARBA00023052"/>
    </source>
</evidence>
<evidence type="ECO:0000313" key="9">
    <source>
        <dbReference type="EMBL" id="EPB83997.1"/>
    </source>
</evidence>
<keyword evidence="10" id="KW-1185">Reference proteome</keyword>
<name>S2J6T7_MUCC1</name>
<dbReference type="FunFam" id="3.40.50.970:FF:000024">
    <property type="entry name" value="Pyruvate decarboxylase isozyme"/>
    <property type="match status" value="1"/>
</dbReference>
<keyword evidence="6" id="KW-0786">Thiamine pyrophosphate</keyword>
<comment type="similarity">
    <text evidence="2">Belongs to the TPP enzyme family.</text>
</comment>
<accession>S2J6T7</accession>
<dbReference type="Gene3D" id="3.40.50.970">
    <property type="match status" value="1"/>
</dbReference>
<evidence type="ECO:0000313" key="10">
    <source>
        <dbReference type="Proteomes" id="UP000014254"/>
    </source>
</evidence>
<keyword evidence="5" id="KW-0460">Magnesium</keyword>
<gene>
    <name evidence="9" type="ORF">HMPREF1544_09268</name>
</gene>